<evidence type="ECO:0000313" key="2">
    <source>
        <dbReference type="Proteomes" id="UP000244754"/>
    </source>
</evidence>
<dbReference type="InterPro" id="IPR008136">
    <property type="entry name" value="CinA_C"/>
</dbReference>
<gene>
    <name evidence="1" type="ORF">C3E79_06695</name>
</gene>
<dbReference type="RefSeq" id="WP_108404212.1">
    <property type="nucleotide sequence ID" value="NZ_CP026948.1"/>
</dbReference>
<dbReference type="EMBL" id="CP026948">
    <property type="protein sequence ID" value="AWB84203.1"/>
    <property type="molecule type" value="Genomic_DNA"/>
</dbReference>
<evidence type="ECO:0000313" key="1">
    <source>
        <dbReference type="EMBL" id="AWB84203.1"/>
    </source>
</evidence>
<dbReference type="Proteomes" id="UP000244754">
    <property type="component" value="Chromosome"/>
</dbReference>
<dbReference type="AlphaFoldDB" id="A0A2S0WEJ7"/>
<dbReference type="NCBIfam" id="TIGR00199">
    <property type="entry name" value="PncC_domain"/>
    <property type="match status" value="1"/>
</dbReference>
<dbReference type="InterPro" id="IPR036653">
    <property type="entry name" value="CinA-like_C"/>
</dbReference>
<dbReference type="OrthoDB" id="1253990at2"/>
<name>A0A2S0WEJ7_9CORY</name>
<dbReference type="KEGG" id="clia:C3E79_06695"/>
<protein>
    <submittedName>
        <fullName evidence="1">CinA family protein</fullName>
    </submittedName>
</protein>
<accession>A0A2S0WEJ7</accession>
<reference evidence="2" key="1">
    <citation type="submission" date="2018-01" db="EMBL/GenBank/DDBJ databases">
        <authorList>
            <person name="Li J."/>
        </authorList>
    </citation>
    <scope>NUCLEOTIDE SEQUENCE [LARGE SCALE GENOMIC DNA]</scope>
    <source>
        <strain evidence="2">2184</strain>
    </source>
</reference>
<proteinExistence type="predicted"/>
<keyword evidence="2" id="KW-1185">Reference proteome</keyword>
<organism evidence="1 2">
    <name type="scientific">Corynebacterium liangguodongii</name>
    <dbReference type="NCBI Taxonomy" id="2079535"/>
    <lineage>
        <taxon>Bacteria</taxon>
        <taxon>Bacillati</taxon>
        <taxon>Actinomycetota</taxon>
        <taxon>Actinomycetes</taxon>
        <taxon>Mycobacteriales</taxon>
        <taxon>Corynebacteriaceae</taxon>
        <taxon>Corynebacterium</taxon>
    </lineage>
</organism>
<sequence length="183" mass="18536">MESINPTAAELVAALVQRNQTISFCESLSAGLAAATLATVPGASAVLRGGLVVYATDLKGTLAGVGEDVLAAHGPVSPATAREMARGARRVCGSDWAVALTGVAGPETQDGHPVGEVWVGLAGPRYTASFAAAELVPAEAGRYTLLEGAPEPVRVLAGGREEIRRAAVEAALVGAIRGVREQN</sequence>
<dbReference type="Pfam" id="PF02464">
    <property type="entry name" value="CinA"/>
    <property type="match status" value="1"/>
</dbReference>
<dbReference type="Gene3D" id="3.90.950.20">
    <property type="entry name" value="CinA-like"/>
    <property type="match status" value="1"/>
</dbReference>
<dbReference type="SUPFAM" id="SSF142433">
    <property type="entry name" value="CinA-like"/>
    <property type="match status" value="1"/>
</dbReference>